<feature type="signal peptide" evidence="1">
    <location>
        <begin position="1"/>
        <end position="19"/>
    </location>
</feature>
<evidence type="ECO:0000313" key="3">
    <source>
        <dbReference type="Proteomes" id="UP000321945"/>
    </source>
</evidence>
<dbReference type="InterPro" id="IPR032638">
    <property type="entry name" value="Porin_5"/>
</dbReference>
<dbReference type="OrthoDB" id="1416612at2"/>
<evidence type="ECO:0000256" key="1">
    <source>
        <dbReference type="SAM" id="SignalP"/>
    </source>
</evidence>
<protein>
    <recommendedName>
        <fullName evidence="4">Porin</fullName>
    </recommendedName>
</protein>
<dbReference type="Proteomes" id="UP000321945">
    <property type="component" value="Unassembled WGS sequence"/>
</dbReference>
<evidence type="ECO:0000313" key="2">
    <source>
        <dbReference type="EMBL" id="TXD68342.1"/>
    </source>
</evidence>
<dbReference type="AlphaFoldDB" id="A0A5C6YN89"/>
<dbReference type="Pfam" id="PF16930">
    <property type="entry name" value="Porin_5"/>
    <property type="match status" value="2"/>
</dbReference>
<keyword evidence="3" id="KW-1185">Reference proteome</keyword>
<dbReference type="RefSeq" id="WP_111816733.1">
    <property type="nucleotide sequence ID" value="NZ_CBCRZQ010000010.1"/>
</dbReference>
<reference evidence="2 3" key="1">
    <citation type="submission" date="2019-08" db="EMBL/GenBank/DDBJ databases">
        <title>Genome of Aequorivita lipolytica Y10-2 (type strain).</title>
        <authorList>
            <person name="Bowman J.P."/>
        </authorList>
    </citation>
    <scope>NUCLEOTIDE SEQUENCE [LARGE SCALE GENOMIC DNA]</scope>
    <source>
        <strain evidence="2 3">Y10-2</strain>
    </source>
</reference>
<keyword evidence="1" id="KW-0732">Signal</keyword>
<accession>A0A5C6YN89</accession>
<sequence length="375" mass="43775">MNKTPFLLLLLLFPFCLFSQNDSIQKKLKFSADFRFRVEEDWNSRKPDGSFRDDRTRLRYRARLGATYDYKDWVSFGMRIRTGQPEKQQDPQLTLGDQFSSLPIAFEKIYASFNYNWLSAWIGKNTFPFEKQNELFWSDNVFPEGVSLSGKFNFENEFVQSLKVNTGHFIFATSNSSLKKDSYFEGIQLVSSHWQNRVKFFPAFYYFKNMPNIPDGGDTFNIDYSIVHLGTKVDVFMKPKITVGFDYYQNVKDYNDNDSIPKNLQDQKTGYVANAGIGKLDKKGDWKVQLTYMYLKRFAAVDYLAQNDWARWDYSSQGSPDGRLTNYKGLEIMAGYGLAENMDLKVRFFTVEQLVPYGIAKEIGDRIRFDFNIGF</sequence>
<gene>
    <name evidence="2" type="ORF">ESV24_12825</name>
</gene>
<proteinExistence type="predicted"/>
<comment type="caution">
    <text evidence="2">The sequence shown here is derived from an EMBL/GenBank/DDBJ whole genome shotgun (WGS) entry which is preliminary data.</text>
</comment>
<name>A0A5C6YN89_9FLAO</name>
<feature type="chain" id="PRO_5022872945" description="Porin" evidence="1">
    <location>
        <begin position="20"/>
        <end position="375"/>
    </location>
</feature>
<organism evidence="2 3">
    <name type="scientific">Aequorivita lipolytica</name>
    <dbReference type="NCBI Taxonomy" id="153267"/>
    <lineage>
        <taxon>Bacteria</taxon>
        <taxon>Pseudomonadati</taxon>
        <taxon>Bacteroidota</taxon>
        <taxon>Flavobacteriia</taxon>
        <taxon>Flavobacteriales</taxon>
        <taxon>Flavobacteriaceae</taxon>
        <taxon>Aequorivita</taxon>
    </lineage>
</organism>
<evidence type="ECO:0008006" key="4">
    <source>
        <dbReference type="Google" id="ProtNLM"/>
    </source>
</evidence>
<dbReference type="EMBL" id="VORU01000012">
    <property type="protein sequence ID" value="TXD68342.1"/>
    <property type="molecule type" value="Genomic_DNA"/>
</dbReference>